<proteinExistence type="inferred from homology"/>
<dbReference type="EMBL" id="JAUUTY010000007">
    <property type="protein sequence ID" value="KAK1610276.1"/>
    <property type="molecule type" value="Genomic_DNA"/>
</dbReference>
<feature type="domain" description="Cystatin" evidence="6">
    <location>
        <begin position="31"/>
        <end position="84"/>
    </location>
</feature>
<dbReference type="InterPro" id="IPR046350">
    <property type="entry name" value="Cystatin_sf"/>
</dbReference>
<dbReference type="GO" id="GO:0004869">
    <property type="term" value="F:cysteine-type endopeptidase inhibitor activity"/>
    <property type="evidence" value="ECO:0007669"/>
    <property type="project" value="UniProtKB-KW"/>
</dbReference>
<evidence type="ECO:0000259" key="6">
    <source>
        <dbReference type="Pfam" id="PF16845"/>
    </source>
</evidence>
<evidence type="ECO:0000313" key="7">
    <source>
        <dbReference type="EMBL" id="KAK1610276.1"/>
    </source>
</evidence>
<comment type="caution">
    <text evidence="7">The sequence shown here is derived from an EMBL/GenBank/DDBJ whole genome shotgun (WGS) entry which is preliminary data.</text>
</comment>
<name>A0AAD8QWQ4_LOLMU</name>
<evidence type="ECO:0000256" key="5">
    <source>
        <dbReference type="SAM" id="SignalP"/>
    </source>
</evidence>
<dbReference type="SUPFAM" id="SSF54403">
    <property type="entry name" value="Cystatin/monellin"/>
    <property type="match status" value="3"/>
</dbReference>
<keyword evidence="4" id="KW-0611">Plant defense</keyword>
<dbReference type="Pfam" id="PF16845">
    <property type="entry name" value="SQAPI"/>
    <property type="match status" value="2"/>
</dbReference>
<gene>
    <name evidence="7" type="ORF">QYE76_033949</name>
</gene>
<dbReference type="GO" id="GO:0006952">
    <property type="term" value="P:defense response"/>
    <property type="evidence" value="ECO:0007669"/>
    <property type="project" value="UniProtKB-KW"/>
</dbReference>
<keyword evidence="2" id="KW-0646">Protease inhibitor</keyword>
<organism evidence="7 8">
    <name type="scientific">Lolium multiflorum</name>
    <name type="common">Italian ryegrass</name>
    <name type="synonym">Lolium perenne subsp. multiflorum</name>
    <dbReference type="NCBI Taxonomy" id="4521"/>
    <lineage>
        <taxon>Eukaryota</taxon>
        <taxon>Viridiplantae</taxon>
        <taxon>Streptophyta</taxon>
        <taxon>Embryophyta</taxon>
        <taxon>Tracheophyta</taxon>
        <taxon>Spermatophyta</taxon>
        <taxon>Magnoliopsida</taxon>
        <taxon>Liliopsida</taxon>
        <taxon>Poales</taxon>
        <taxon>Poaceae</taxon>
        <taxon>BOP clade</taxon>
        <taxon>Pooideae</taxon>
        <taxon>Poodae</taxon>
        <taxon>Poeae</taxon>
        <taxon>Poeae Chloroplast Group 2 (Poeae type)</taxon>
        <taxon>Loliodinae</taxon>
        <taxon>Loliinae</taxon>
        <taxon>Lolium</taxon>
    </lineage>
</organism>
<feature type="chain" id="PRO_5041902461" description="Cystatin domain-containing protein" evidence="5">
    <location>
        <begin position="17"/>
        <end position="302"/>
    </location>
</feature>
<evidence type="ECO:0000256" key="3">
    <source>
        <dbReference type="ARBA" id="ARBA00022704"/>
    </source>
</evidence>
<accession>A0AAD8QWQ4</accession>
<evidence type="ECO:0000256" key="4">
    <source>
        <dbReference type="ARBA" id="ARBA00022821"/>
    </source>
</evidence>
<feature type="signal peptide" evidence="5">
    <location>
        <begin position="1"/>
        <end position="16"/>
    </location>
</feature>
<keyword evidence="8" id="KW-1185">Reference proteome</keyword>
<evidence type="ECO:0000256" key="2">
    <source>
        <dbReference type="ARBA" id="ARBA00022690"/>
    </source>
</evidence>
<feature type="domain" description="Cystatin" evidence="6">
    <location>
        <begin position="216"/>
        <end position="283"/>
    </location>
</feature>
<dbReference type="Gene3D" id="3.10.450.10">
    <property type="match status" value="2"/>
</dbReference>
<dbReference type="InterPro" id="IPR000010">
    <property type="entry name" value="Cystatin_dom"/>
</dbReference>
<protein>
    <recommendedName>
        <fullName evidence="6">Cystatin domain-containing protein</fullName>
    </recommendedName>
</protein>
<dbReference type="PANTHER" id="PTHR47116">
    <property type="entry name" value="PHLOEM FILAMENT PROTEIN"/>
    <property type="match status" value="1"/>
</dbReference>
<comment type="similarity">
    <text evidence="1">Belongs to the cystatin family. Phytocystatin subfamily.</text>
</comment>
<evidence type="ECO:0000256" key="1">
    <source>
        <dbReference type="ARBA" id="ARBA00007233"/>
    </source>
</evidence>
<evidence type="ECO:0000313" key="8">
    <source>
        <dbReference type="Proteomes" id="UP001231189"/>
    </source>
</evidence>
<keyword evidence="3" id="KW-0789">Thiol protease inhibitor</keyword>
<keyword evidence="5" id="KW-0732">Signal</keyword>
<dbReference type="AlphaFoldDB" id="A0AAD8QWQ4"/>
<reference evidence="7" key="1">
    <citation type="submission" date="2023-07" db="EMBL/GenBank/DDBJ databases">
        <title>A chromosome-level genome assembly of Lolium multiflorum.</title>
        <authorList>
            <person name="Chen Y."/>
            <person name="Copetti D."/>
            <person name="Kolliker R."/>
            <person name="Studer B."/>
        </authorList>
    </citation>
    <scope>NUCLEOTIDE SEQUENCE</scope>
    <source>
        <strain evidence="7">02402/16</strain>
        <tissue evidence="7">Leaf</tissue>
    </source>
</reference>
<dbReference type="Proteomes" id="UP001231189">
    <property type="component" value="Unassembled WGS sequence"/>
</dbReference>
<dbReference type="InterPro" id="IPR027214">
    <property type="entry name" value="Cystatin"/>
</dbReference>
<sequence length="302" mass="33734">MRAALLLVAITTLIYAAAVPATANPDDWSKIKNITDPYIQGLGKWLVTEHTKMGGNDGLKFQKVLSGEYQIRNGVSYRLVIDAMRPVPATANPDDWSKIKNITDPYIQGLGKWLVTEHTKMGGNDGLKFQKNHSAITDPYIQGLDKWLVTEHTKMGGNDGLKFQKWYEAFWQNPKCYLSFDGFDVQRAALLLVAITTLIYAAAVPATANPDDWSKIKNITDPYIQGLGKWLVTEHTKMGGNDGLKFQKVLSGEYQIRNGVSYRLVIDAMRPGGSHGTYKGWLLQEVPSNQNTWKLVNFSPLD</sequence>